<name>A0A9P9D177_9PLEO</name>
<sequence>MVAIQITNEYGLVLLSAASTFFVSAWLGMRVGSFRKAAKIPYPYEYASYEQVSTASPATSKAMHQFNCAQRGHQNFNENHVPALGAMLITGLVYPRTAAALGAVWSVNRVLYAVGYTNGKEGGRGRYLGAAGILALYVLIGYSGWTAWKISSA</sequence>
<gene>
    <name evidence="6" type="ORF">B0J11DRAFT_204813</name>
</gene>
<keyword evidence="7" id="KW-1185">Reference proteome</keyword>
<feature type="transmembrane region" description="Helical" evidence="5">
    <location>
        <begin position="81"/>
        <end position="107"/>
    </location>
</feature>
<accession>A0A9P9D177</accession>
<dbReference type="GO" id="GO:0004364">
    <property type="term" value="F:glutathione transferase activity"/>
    <property type="evidence" value="ECO:0007669"/>
    <property type="project" value="TreeGrafter"/>
</dbReference>
<dbReference type="GO" id="GO:0004602">
    <property type="term" value="F:glutathione peroxidase activity"/>
    <property type="evidence" value="ECO:0007669"/>
    <property type="project" value="TreeGrafter"/>
</dbReference>
<keyword evidence="3 5" id="KW-1133">Transmembrane helix</keyword>
<dbReference type="AlphaFoldDB" id="A0A9P9D177"/>
<reference evidence="6" key="1">
    <citation type="journal article" date="2021" name="Nat. Commun.">
        <title>Genetic determinants of endophytism in the Arabidopsis root mycobiome.</title>
        <authorList>
            <person name="Mesny F."/>
            <person name="Miyauchi S."/>
            <person name="Thiergart T."/>
            <person name="Pickel B."/>
            <person name="Atanasova L."/>
            <person name="Karlsson M."/>
            <person name="Huettel B."/>
            <person name="Barry K.W."/>
            <person name="Haridas S."/>
            <person name="Chen C."/>
            <person name="Bauer D."/>
            <person name="Andreopoulos W."/>
            <person name="Pangilinan J."/>
            <person name="LaButti K."/>
            <person name="Riley R."/>
            <person name="Lipzen A."/>
            <person name="Clum A."/>
            <person name="Drula E."/>
            <person name="Henrissat B."/>
            <person name="Kohler A."/>
            <person name="Grigoriev I.V."/>
            <person name="Martin F.M."/>
            <person name="Hacquard S."/>
        </authorList>
    </citation>
    <scope>NUCLEOTIDE SEQUENCE</scope>
    <source>
        <strain evidence="6">MPI-CAGE-CH-0243</strain>
    </source>
</reference>
<dbReference type="GO" id="GO:0016020">
    <property type="term" value="C:membrane"/>
    <property type="evidence" value="ECO:0007669"/>
    <property type="project" value="UniProtKB-SubCell"/>
</dbReference>
<feature type="transmembrane region" description="Helical" evidence="5">
    <location>
        <begin position="127"/>
        <end position="148"/>
    </location>
</feature>
<evidence type="ECO:0008006" key="8">
    <source>
        <dbReference type="Google" id="ProtNLM"/>
    </source>
</evidence>
<protein>
    <recommendedName>
        <fullName evidence="8">Microsomal glutathione S-transferase 3</fullName>
    </recommendedName>
</protein>
<comment type="subcellular location">
    <subcellularLocation>
        <location evidence="1">Membrane</location>
        <topology evidence="1">Multi-pass membrane protein</topology>
    </subcellularLocation>
</comment>
<evidence type="ECO:0000256" key="1">
    <source>
        <dbReference type="ARBA" id="ARBA00004141"/>
    </source>
</evidence>
<evidence type="ECO:0000256" key="3">
    <source>
        <dbReference type="ARBA" id="ARBA00022989"/>
    </source>
</evidence>
<evidence type="ECO:0000313" key="6">
    <source>
        <dbReference type="EMBL" id="KAH7110591.1"/>
    </source>
</evidence>
<proteinExistence type="predicted"/>
<dbReference type="PANTHER" id="PTHR10250:SF26">
    <property type="entry name" value="GLUTATHIONE S-TRANSFERASE 3, MITOCHONDRIAL"/>
    <property type="match status" value="1"/>
</dbReference>
<organism evidence="6 7">
    <name type="scientific">Dendryphion nanum</name>
    <dbReference type="NCBI Taxonomy" id="256645"/>
    <lineage>
        <taxon>Eukaryota</taxon>
        <taxon>Fungi</taxon>
        <taxon>Dikarya</taxon>
        <taxon>Ascomycota</taxon>
        <taxon>Pezizomycotina</taxon>
        <taxon>Dothideomycetes</taxon>
        <taxon>Pleosporomycetidae</taxon>
        <taxon>Pleosporales</taxon>
        <taxon>Torulaceae</taxon>
        <taxon>Dendryphion</taxon>
    </lineage>
</organism>
<dbReference type="EMBL" id="JAGMWT010000027">
    <property type="protein sequence ID" value="KAH7110591.1"/>
    <property type="molecule type" value="Genomic_DNA"/>
</dbReference>
<evidence type="ECO:0000313" key="7">
    <source>
        <dbReference type="Proteomes" id="UP000700596"/>
    </source>
</evidence>
<evidence type="ECO:0000256" key="5">
    <source>
        <dbReference type="SAM" id="Phobius"/>
    </source>
</evidence>
<evidence type="ECO:0000256" key="2">
    <source>
        <dbReference type="ARBA" id="ARBA00022692"/>
    </source>
</evidence>
<feature type="transmembrane region" description="Helical" evidence="5">
    <location>
        <begin position="12"/>
        <end position="29"/>
    </location>
</feature>
<keyword evidence="4 5" id="KW-0472">Membrane</keyword>
<dbReference type="InterPro" id="IPR050997">
    <property type="entry name" value="MAPEG"/>
</dbReference>
<dbReference type="OrthoDB" id="410651at2759"/>
<evidence type="ECO:0000256" key="4">
    <source>
        <dbReference type="ARBA" id="ARBA00023136"/>
    </source>
</evidence>
<dbReference type="InterPro" id="IPR001129">
    <property type="entry name" value="Membr-assoc_MAPEG"/>
</dbReference>
<dbReference type="GO" id="GO:0005783">
    <property type="term" value="C:endoplasmic reticulum"/>
    <property type="evidence" value="ECO:0007669"/>
    <property type="project" value="TreeGrafter"/>
</dbReference>
<comment type="caution">
    <text evidence="6">The sequence shown here is derived from an EMBL/GenBank/DDBJ whole genome shotgun (WGS) entry which is preliminary data.</text>
</comment>
<keyword evidence="2 5" id="KW-0812">Transmembrane</keyword>
<dbReference type="SUPFAM" id="SSF161084">
    <property type="entry name" value="MAPEG domain-like"/>
    <property type="match status" value="1"/>
</dbReference>
<dbReference type="Gene3D" id="1.20.120.550">
    <property type="entry name" value="Membrane associated eicosanoid/glutathione metabolism-like domain"/>
    <property type="match status" value="1"/>
</dbReference>
<dbReference type="InterPro" id="IPR023352">
    <property type="entry name" value="MAPEG-like_dom_sf"/>
</dbReference>
<dbReference type="Pfam" id="PF01124">
    <property type="entry name" value="MAPEG"/>
    <property type="match status" value="1"/>
</dbReference>
<dbReference type="PANTHER" id="PTHR10250">
    <property type="entry name" value="MICROSOMAL GLUTATHIONE S-TRANSFERASE"/>
    <property type="match status" value="1"/>
</dbReference>
<dbReference type="Proteomes" id="UP000700596">
    <property type="component" value="Unassembled WGS sequence"/>
</dbReference>
<dbReference type="GO" id="GO:0005635">
    <property type="term" value="C:nuclear envelope"/>
    <property type="evidence" value="ECO:0007669"/>
    <property type="project" value="TreeGrafter"/>
</dbReference>